<evidence type="ECO:0000313" key="7">
    <source>
        <dbReference type="Proteomes" id="UP001302812"/>
    </source>
</evidence>
<dbReference type="InterPro" id="IPR016461">
    <property type="entry name" value="COMT-like"/>
</dbReference>
<keyword evidence="2" id="KW-0808">Transferase</keyword>
<dbReference type="PIRSF" id="PIRSF005739">
    <property type="entry name" value="O-mtase"/>
    <property type="match status" value="1"/>
</dbReference>
<evidence type="ECO:0000256" key="1">
    <source>
        <dbReference type="ARBA" id="ARBA00022603"/>
    </source>
</evidence>
<comment type="caution">
    <text evidence="6">The sequence shown here is derived from an EMBL/GenBank/DDBJ whole genome shotgun (WGS) entry which is preliminary data.</text>
</comment>
<dbReference type="SUPFAM" id="SSF46785">
    <property type="entry name" value="Winged helix' DNA-binding domain"/>
    <property type="match status" value="1"/>
</dbReference>
<dbReference type="EMBL" id="MU853352">
    <property type="protein sequence ID" value="KAK4110145.1"/>
    <property type="molecule type" value="Genomic_DNA"/>
</dbReference>
<gene>
    <name evidence="6" type="ORF">N656DRAFT_838661</name>
</gene>
<dbReference type="InterPro" id="IPR036390">
    <property type="entry name" value="WH_DNA-bd_sf"/>
</dbReference>
<dbReference type="Pfam" id="PF00891">
    <property type="entry name" value="Methyltransf_2"/>
    <property type="match status" value="1"/>
</dbReference>
<keyword evidence="7" id="KW-1185">Reference proteome</keyword>
<dbReference type="InterPro" id="IPR029063">
    <property type="entry name" value="SAM-dependent_MTases_sf"/>
</dbReference>
<dbReference type="InterPro" id="IPR001077">
    <property type="entry name" value="COMT_C"/>
</dbReference>
<dbReference type="GO" id="GO:0008171">
    <property type="term" value="F:O-methyltransferase activity"/>
    <property type="evidence" value="ECO:0007669"/>
    <property type="project" value="InterPro"/>
</dbReference>
<dbReference type="GO" id="GO:0032259">
    <property type="term" value="P:methylation"/>
    <property type="evidence" value="ECO:0007669"/>
    <property type="project" value="UniProtKB-KW"/>
</dbReference>
<feature type="domain" description="O-methyltransferase C-terminal" evidence="5">
    <location>
        <begin position="235"/>
        <end position="384"/>
    </location>
</feature>
<dbReference type="Gene3D" id="1.10.10.10">
    <property type="entry name" value="Winged helix-like DNA-binding domain superfamily/Winged helix DNA-binding domain"/>
    <property type="match status" value="1"/>
</dbReference>
<reference evidence="6" key="1">
    <citation type="journal article" date="2023" name="Mol. Phylogenet. Evol.">
        <title>Genome-scale phylogeny and comparative genomics of the fungal order Sordariales.</title>
        <authorList>
            <person name="Hensen N."/>
            <person name="Bonometti L."/>
            <person name="Westerberg I."/>
            <person name="Brannstrom I.O."/>
            <person name="Guillou S."/>
            <person name="Cros-Aarteil S."/>
            <person name="Calhoun S."/>
            <person name="Haridas S."/>
            <person name="Kuo A."/>
            <person name="Mondo S."/>
            <person name="Pangilinan J."/>
            <person name="Riley R."/>
            <person name="LaButti K."/>
            <person name="Andreopoulos B."/>
            <person name="Lipzen A."/>
            <person name="Chen C."/>
            <person name="Yan M."/>
            <person name="Daum C."/>
            <person name="Ng V."/>
            <person name="Clum A."/>
            <person name="Steindorff A."/>
            <person name="Ohm R.A."/>
            <person name="Martin F."/>
            <person name="Silar P."/>
            <person name="Natvig D.O."/>
            <person name="Lalanne C."/>
            <person name="Gautier V."/>
            <person name="Ament-Velasquez S.L."/>
            <person name="Kruys A."/>
            <person name="Hutchinson M.I."/>
            <person name="Powell A.J."/>
            <person name="Barry K."/>
            <person name="Miller A.N."/>
            <person name="Grigoriev I.V."/>
            <person name="Debuchy R."/>
            <person name="Gladieux P."/>
            <person name="Hiltunen Thoren M."/>
            <person name="Johannesson H."/>
        </authorList>
    </citation>
    <scope>NUCLEOTIDE SEQUENCE</scope>
    <source>
        <strain evidence="6">CBS 508.74</strain>
    </source>
</reference>
<evidence type="ECO:0000256" key="3">
    <source>
        <dbReference type="ARBA" id="ARBA00022691"/>
    </source>
</evidence>
<evidence type="ECO:0000256" key="4">
    <source>
        <dbReference type="PIRSR" id="PIRSR005739-1"/>
    </source>
</evidence>
<name>A0AAN6QH47_9PEZI</name>
<dbReference type="PROSITE" id="PS51683">
    <property type="entry name" value="SAM_OMT_II"/>
    <property type="match status" value="1"/>
</dbReference>
<dbReference type="Gene3D" id="3.40.50.150">
    <property type="entry name" value="Vaccinia Virus protein VP39"/>
    <property type="match status" value="1"/>
</dbReference>
<dbReference type="GeneID" id="89942999"/>
<evidence type="ECO:0000259" key="5">
    <source>
        <dbReference type="Pfam" id="PF00891"/>
    </source>
</evidence>
<organism evidence="6 7">
    <name type="scientific">Canariomyces notabilis</name>
    <dbReference type="NCBI Taxonomy" id="2074819"/>
    <lineage>
        <taxon>Eukaryota</taxon>
        <taxon>Fungi</taxon>
        <taxon>Dikarya</taxon>
        <taxon>Ascomycota</taxon>
        <taxon>Pezizomycotina</taxon>
        <taxon>Sordariomycetes</taxon>
        <taxon>Sordariomycetidae</taxon>
        <taxon>Sordariales</taxon>
        <taxon>Chaetomiaceae</taxon>
        <taxon>Canariomyces</taxon>
    </lineage>
</organism>
<keyword evidence="3" id="KW-0949">S-adenosyl-L-methionine</keyword>
<feature type="active site" description="Proton acceptor" evidence="4">
    <location>
        <position position="316"/>
    </location>
</feature>
<accession>A0AAN6QH47</accession>
<dbReference type="PANTHER" id="PTHR43712:SF16">
    <property type="entry name" value="O-METHYLTRANSFERASE ELCB"/>
    <property type="match status" value="1"/>
</dbReference>
<sequence>MANNTVADKLDMLAGQLSSAAQRLRSGALSLEADTRERLGLITAASDLVNIIGQPKDKMMMFLPMSTHWTSVRLFIKWKAFEKIPTDDGADISYAELAAKVGGDQSLITRFAQTLVANGTLRQIGTDRVAHTELSRCFVTENPIWGMAQFLFDSKLASYVAMPKYFDQFGIVEPKDRSNTIYAFAEGRLGSTVWDINHADEHRLKTITLAMGSVEEMLPALGLYDLSWVVQEAAKAEDRPLVVDVGGGRGQALKGMFAATPGLPRNRCVLEDLPEVVEAVRKEDAEMTEVKMVGTDFFKEQPVKGALVYYIRRCLHDYSDEECVEILRHISAAMAADSKLLIVETLLSNPPSALQAAMDIMMLAIGGKERNLEGFKAICGQAGLKITKVVENPGSNAVIECGLA</sequence>
<dbReference type="Proteomes" id="UP001302812">
    <property type="component" value="Unassembled WGS sequence"/>
</dbReference>
<keyword evidence="1 6" id="KW-0489">Methyltransferase</keyword>
<dbReference type="PANTHER" id="PTHR43712">
    <property type="entry name" value="PUTATIVE (AFU_ORTHOLOGUE AFUA_4G14580)-RELATED"/>
    <property type="match status" value="1"/>
</dbReference>
<reference evidence="6" key="2">
    <citation type="submission" date="2023-05" db="EMBL/GenBank/DDBJ databases">
        <authorList>
            <consortium name="Lawrence Berkeley National Laboratory"/>
            <person name="Steindorff A."/>
            <person name="Hensen N."/>
            <person name="Bonometti L."/>
            <person name="Westerberg I."/>
            <person name="Brannstrom I.O."/>
            <person name="Guillou S."/>
            <person name="Cros-Aarteil S."/>
            <person name="Calhoun S."/>
            <person name="Haridas S."/>
            <person name="Kuo A."/>
            <person name="Mondo S."/>
            <person name="Pangilinan J."/>
            <person name="Riley R."/>
            <person name="Labutti K."/>
            <person name="Andreopoulos B."/>
            <person name="Lipzen A."/>
            <person name="Chen C."/>
            <person name="Yanf M."/>
            <person name="Daum C."/>
            <person name="Ng V."/>
            <person name="Clum A."/>
            <person name="Ohm R."/>
            <person name="Martin F."/>
            <person name="Silar P."/>
            <person name="Natvig D."/>
            <person name="Lalanne C."/>
            <person name="Gautier V."/>
            <person name="Ament-Velasquez S.L."/>
            <person name="Kruys A."/>
            <person name="Hutchinson M.I."/>
            <person name="Powell A.J."/>
            <person name="Barry K."/>
            <person name="Miller A.N."/>
            <person name="Grigoriev I.V."/>
            <person name="Debuchy R."/>
            <person name="Gladieux P."/>
            <person name="Thoren M.H."/>
            <person name="Johannesson H."/>
        </authorList>
    </citation>
    <scope>NUCLEOTIDE SEQUENCE</scope>
    <source>
        <strain evidence="6">CBS 508.74</strain>
    </source>
</reference>
<evidence type="ECO:0000313" key="6">
    <source>
        <dbReference type="EMBL" id="KAK4110145.1"/>
    </source>
</evidence>
<evidence type="ECO:0000256" key="2">
    <source>
        <dbReference type="ARBA" id="ARBA00022679"/>
    </source>
</evidence>
<dbReference type="RefSeq" id="XP_064667715.1">
    <property type="nucleotide sequence ID" value="XM_064818873.1"/>
</dbReference>
<dbReference type="AlphaFoldDB" id="A0AAN6QH47"/>
<protein>
    <submittedName>
        <fullName evidence="6">S-adenosyl-L-methionine-dependent methyltransferase</fullName>
    </submittedName>
</protein>
<proteinExistence type="predicted"/>
<dbReference type="InterPro" id="IPR036388">
    <property type="entry name" value="WH-like_DNA-bd_sf"/>
</dbReference>
<dbReference type="SUPFAM" id="SSF53335">
    <property type="entry name" value="S-adenosyl-L-methionine-dependent methyltransferases"/>
    <property type="match status" value="1"/>
</dbReference>